<evidence type="ECO:0000313" key="1">
    <source>
        <dbReference type="EMBL" id="BDU51139.1"/>
    </source>
</evidence>
<dbReference type="PANTHER" id="PTHR41317">
    <property type="entry name" value="PD-(D_E)XK NUCLEASE FAMILY TRANSPOSASE"/>
    <property type="match status" value="1"/>
</dbReference>
<proteinExistence type="predicted"/>
<sequence>MCRINSRIDFAFKKSFWTESNKKLLIDLTNLVVSKKEQVKKVEVVERIKKAVELLDDTLLTYEERESYEARLKWIRDEEAAKKAAEKRGFVKGVEEGLKSVIEKGIEAGIEAGKLEIARSLLDVLDIKTISEKIGISEEKILKLKNEK</sequence>
<dbReference type="EMBL" id="AP027059">
    <property type="protein sequence ID" value="BDU51139.1"/>
    <property type="molecule type" value="Genomic_DNA"/>
</dbReference>
<keyword evidence="2" id="KW-1185">Reference proteome</keyword>
<dbReference type="Proteomes" id="UP001321582">
    <property type="component" value="Chromosome"/>
</dbReference>
<dbReference type="PANTHER" id="PTHR41317:SF1">
    <property type="entry name" value="PD-(D_E)XK NUCLEASE FAMILY TRANSPOSASE"/>
    <property type="match status" value="1"/>
</dbReference>
<dbReference type="Pfam" id="PF12784">
    <property type="entry name" value="PDDEXK_2"/>
    <property type="match status" value="1"/>
</dbReference>
<dbReference type="AlphaFoldDB" id="A0AAU9D587"/>
<name>A0AAU9D587_9FUSO</name>
<dbReference type="RefSeq" id="WP_307903980.1">
    <property type="nucleotide sequence ID" value="NZ_AP027059.1"/>
</dbReference>
<reference evidence="1 2" key="1">
    <citation type="submission" date="2022-11" db="EMBL/GenBank/DDBJ databases">
        <title>Haliovirga abyssi gen. nov., sp. nov., a mesophilic fermentative bacterium isolated from the Iheya North hydrothermal field and the proposal of Haliovirgaceae fam. nov.</title>
        <authorList>
            <person name="Miyazaki U."/>
            <person name="Tame A."/>
            <person name="Miyazaki J."/>
            <person name="Takai K."/>
            <person name="Sawayama S."/>
            <person name="Kitajima M."/>
            <person name="Okamoto A."/>
            <person name="Nakagawa S."/>
        </authorList>
    </citation>
    <scope>NUCLEOTIDE SEQUENCE [LARGE SCALE GENOMIC DNA]</scope>
    <source>
        <strain evidence="1 2">IC12</strain>
    </source>
</reference>
<protein>
    <recommendedName>
        <fullName evidence="3">Rpn family recombination-promoting nuclease/putative transposase</fullName>
    </recommendedName>
</protein>
<dbReference type="KEGG" id="haby:HLVA_17080"/>
<organism evidence="1 2">
    <name type="scientific">Haliovirga abyssi</name>
    <dbReference type="NCBI Taxonomy" id="2996794"/>
    <lineage>
        <taxon>Bacteria</taxon>
        <taxon>Fusobacteriati</taxon>
        <taxon>Fusobacteriota</taxon>
        <taxon>Fusobacteriia</taxon>
        <taxon>Fusobacteriales</taxon>
        <taxon>Haliovirgaceae</taxon>
        <taxon>Haliovirga</taxon>
    </lineage>
</organism>
<evidence type="ECO:0000313" key="2">
    <source>
        <dbReference type="Proteomes" id="UP001321582"/>
    </source>
</evidence>
<evidence type="ECO:0008006" key="3">
    <source>
        <dbReference type="Google" id="ProtNLM"/>
    </source>
</evidence>
<accession>A0AAU9D587</accession>
<gene>
    <name evidence="1" type="ORF">HLVA_17080</name>
</gene>